<sequence length="144" mass="15228">MRRTPLALAAALLAAAACSSSTAPREDEEVRVLGVIAGYNTDDPRITVPATAERGVPFPVSVVTYGGGCYRPDDTEVRVVGPAVVEVAPYDFERPGAVCTLILKASTHTASVRFDAAGPAVVRIRGRQRPGDGELVVEREVLVR</sequence>
<keyword evidence="1" id="KW-0732">Signal</keyword>
<accession>A0A6J4L8C7</accession>
<protein>
    <recommendedName>
        <fullName evidence="3">Lipoprotein</fullName>
    </recommendedName>
</protein>
<name>A0A6J4L8C7_9BACT</name>
<dbReference type="PROSITE" id="PS51257">
    <property type="entry name" value="PROKAR_LIPOPROTEIN"/>
    <property type="match status" value="1"/>
</dbReference>
<feature type="chain" id="PRO_5026945912" description="Lipoprotein" evidence="1">
    <location>
        <begin position="24"/>
        <end position="144"/>
    </location>
</feature>
<evidence type="ECO:0000256" key="1">
    <source>
        <dbReference type="SAM" id="SignalP"/>
    </source>
</evidence>
<dbReference type="AlphaFoldDB" id="A0A6J4L8C7"/>
<dbReference type="EMBL" id="CADCTX010000475">
    <property type="protein sequence ID" value="CAA9321976.1"/>
    <property type="molecule type" value="Genomic_DNA"/>
</dbReference>
<reference evidence="2" key="1">
    <citation type="submission" date="2020-02" db="EMBL/GenBank/DDBJ databases">
        <authorList>
            <person name="Meier V. D."/>
        </authorList>
    </citation>
    <scope>NUCLEOTIDE SEQUENCE</scope>
    <source>
        <strain evidence="2">AVDCRST_MAG40</strain>
    </source>
</reference>
<evidence type="ECO:0000313" key="2">
    <source>
        <dbReference type="EMBL" id="CAA9321976.1"/>
    </source>
</evidence>
<proteinExistence type="predicted"/>
<evidence type="ECO:0008006" key="3">
    <source>
        <dbReference type="Google" id="ProtNLM"/>
    </source>
</evidence>
<feature type="signal peptide" evidence="1">
    <location>
        <begin position="1"/>
        <end position="23"/>
    </location>
</feature>
<organism evidence="2">
    <name type="scientific">uncultured Gemmatimonadaceae bacterium</name>
    <dbReference type="NCBI Taxonomy" id="246130"/>
    <lineage>
        <taxon>Bacteria</taxon>
        <taxon>Pseudomonadati</taxon>
        <taxon>Gemmatimonadota</taxon>
        <taxon>Gemmatimonadia</taxon>
        <taxon>Gemmatimonadales</taxon>
        <taxon>Gemmatimonadaceae</taxon>
        <taxon>environmental samples</taxon>
    </lineage>
</organism>
<gene>
    <name evidence="2" type="ORF">AVDCRST_MAG40-1506</name>
</gene>